<reference evidence="2" key="1">
    <citation type="submission" date="2021-02" db="EMBL/GenBank/DDBJ databases">
        <authorList>
            <person name="Dougan E. K."/>
            <person name="Rhodes N."/>
            <person name="Thang M."/>
            <person name="Chan C."/>
        </authorList>
    </citation>
    <scope>NUCLEOTIDE SEQUENCE</scope>
</reference>
<dbReference type="Proteomes" id="UP000654075">
    <property type="component" value="Unassembled WGS sequence"/>
</dbReference>
<protein>
    <submittedName>
        <fullName evidence="2">Uncharacterized protein</fullName>
    </submittedName>
</protein>
<name>A0A813HSW8_POLGL</name>
<dbReference type="AlphaFoldDB" id="A0A813HSW8"/>
<feature type="region of interest" description="Disordered" evidence="1">
    <location>
        <begin position="137"/>
        <end position="245"/>
    </location>
</feature>
<accession>A0A813HSW8</accession>
<dbReference type="EMBL" id="CAJNNV010032899">
    <property type="protein sequence ID" value="CAE8641467.1"/>
    <property type="molecule type" value="Genomic_DNA"/>
</dbReference>
<evidence type="ECO:0000256" key="1">
    <source>
        <dbReference type="SAM" id="MobiDB-lite"/>
    </source>
</evidence>
<feature type="region of interest" description="Disordered" evidence="1">
    <location>
        <begin position="290"/>
        <end position="310"/>
    </location>
</feature>
<feature type="compositionally biased region" description="Acidic residues" evidence="1">
    <location>
        <begin position="217"/>
        <end position="238"/>
    </location>
</feature>
<evidence type="ECO:0000313" key="2">
    <source>
        <dbReference type="EMBL" id="CAE8641467.1"/>
    </source>
</evidence>
<feature type="compositionally biased region" description="Basic residues" evidence="1">
    <location>
        <begin position="178"/>
        <end position="214"/>
    </location>
</feature>
<keyword evidence="3" id="KW-1185">Reference proteome</keyword>
<gene>
    <name evidence="2" type="ORF">PGLA1383_LOCUS56094</name>
</gene>
<feature type="region of interest" description="Disordered" evidence="1">
    <location>
        <begin position="344"/>
        <end position="367"/>
    </location>
</feature>
<proteinExistence type="predicted"/>
<organism evidence="2 3">
    <name type="scientific">Polarella glacialis</name>
    <name type="common">Dinoflagellate</name>
    <dbReference type="NCBI Taxonomy" id="89957"/>
    <lineage>
        <taxon>Eukaryota</taxon>
        <taxon>Sar</taxon>
        <taxon>Alveolata</taxon>
        <taxon>Dinophyceae</taxon>
        <taxon>Suessiales</taxon>
        <taxon>Suessiaceae</taxon>
        <taxon>Polarella</taxon>
    </lineage>
</organism>
<evidence type="ECO:0000313" key="3">
    <source>
        <dbReference type="Proteomes" id="UP000654075"/>
    </source>
</evidence>
<sequence length="520" mass="55636">MSSLAGSCFRVVVLTAGKSKAHARPQQVTQEKACTRFADKECWVWFMDNQHVTFRVEHAARLSVRSVAGKASELSVDRFWGAQLAAHKREMRFRRKTSGSSADAEVEPLRSTVHASFLCVALAAQIISIIGVMGGGKGKGKMPNHLAPERALGGVSGGGFKRDGVVHFSKGGTSSSKGKGKGKGSKGGKGGKGKGKGKDKGKKGKQLKKDKKKARQEEDDDGEGSESEEPEDEVEEDDVFWKPTWGTLGPMEVVTEAASLNKLGRKREIATDFGFSIGLKKPVVMRLKQAAEDPEEKGPSKKNVAQRRRRQRQLAVLMDAARDPAPLALTSAPHVSSAAAPAAPVATGAAGSTVVKPVKKKATKRTTKRSNFRFGSISDSSAVTPFMHGDFKPTQEPAMQRAIGFSPNSPLLPSGTETRSSFGHRTRSCGWWVEADCGTRTICELPWRLIRESPDRSQGTGGVARASSSVGVCSAGLGCDMPGRSLCLCRSDFSPARVPPAVALSKTCCAFKLQIVRSRC</sequence>
<feature type="compositionally biased region" description="Basic residues" evidence="1">
    <location>
        <begin position="357"/>
        <end position="367"/>
    </location>
</feature>
<comment type="caution">
    <text evidence="2">The sequence shown here is derived from an EMBL/GenBank/DDBJ whole genome shotgun (WGS) entry which is preliminary data.</text>
</comment>
<feature type="compositionally biased region" description="Low complexity" evidence="1">
    <location>
        <begin position="344"/>
        <end position="356"/>
    </location>
</feature>